<name>A0A914R979_PAREQ</name>
<evidence type="ECO:0000313" key="1">
    <source>
        <dbReference type="Proteomes" id="UP000887564"/>
    </source>
</evidence>
<dbReference type="WBParaSite" id="PEQ_0000321701-mRNA-1">
    <property type="protein sequence ID" value="PEQ_0000321701-mRNA-1"/>
    <property type="gene ID" value="PEQ_0000321701"/>
</dbReference>
<evidence type="ECO:0000313" key="2">
    <source>
        <dbReference type="WBParaSite" id="PEQ_0000321701-mRNA-1"/>
    </source>
</evidence>
<proteinExistence type="predicted"/>
<reference evidence="2" key="1">
    <citation type="submission" date="2022-11" db="UniProtKB">
        <authorList>
            <consortium name="WormBaseParasite"/>
        </authorList>
    </citation>
    <scope>IDENTIFICATION</scope>
</reference>
<accession>A0A914R979</accession>
<organism evidence="1 2">
    <name type="scientific">Parascaris equorum</name>
    <name type="common">Equine roundworm</name>
    <dbReference type="NCBI Taxonomy" id="6256"/>
    <lineage>
        <taxon>Eukaryota</taxon>
        <taxon>Metazoa</taxon>
        <taxon>Ecdysozoa</taxon>
        <taxon>Nematoda</taxon>
        <taxon>Chromadorea</taxon>
        <taxon>Rhabditida</taxon>
        <taxon>Spirurina</taxon>
        <taxon>Ascaridomorpha</taxon>
        <taxon>Ascaridoidea</taxon>
        <taxon>Ascarididae</taxon>
        <taxon>Parascaris</taxon>
    </lineage>
</organism>
<dbReference type="AlphaFoldDB" id="A0A914R979"/>
<dbReference type="Proteomes" id="UP000887564">
    <property type="component" value="Unplaced"/>
</dbReference>
<sequence length="76" mass="8766">MTGRGGARKRQVNSELINDEEYVLKRQRNNDAVNRSVRKILKKLGIVDIDVGVKPENNQLLSRSWFVLMLKIEPMS</sequence>
<keyword evidence="1" id="KW-1185">Reference proteome</keyword>
<protein>
    <submittedName>
        <fullName evidence="2">BHLH domain-containing protein</fullName>
    </submittedName>
</protein>